<name>A0A0M2PY54_PROHO</name>
<accession>A0A0M2PY54</accession>
<dbReference type="EMBL" id="AJTX02000004">
    <property type="protein sequence ID" value="KKJ00013.1"/>
    <property type="molecule type" value="Genomic_DNA"/>
</dbReference>
<proteinExistence type="predicted"/>
<dbReference type="Proteomes" id="UP000034681">
    <property type="component" value="Unassembled WGS sequence"/>
</dbReference>
<reference evidence="1" key="1">
    <citation type="submission" date="2012-04" db="EMBL/GenBank/DDBJ databases">
        <authorList>
            <person name="Borisov I.G."/>
            <person name="Ivanikova N.V."/>
            <person name="Pinevich A.V."/>
        </authorList>
    </citation>
    <scope>NUCLEOTIDE SEQUENCE [LARGE SCALE GENOMIC DNA]</scope>
    <source>
        <strain evidence="1">CALU 1027</strain>
    </source>
</reference>
<protein>
    <submittedName>
        <fullName evidence="1">Uncharacterized protein</fullName>
    </submittedName>
</protein>
<keyword evidence="2" id="KW-1185">Reference proteome</keyword>
<evidence type="ECO:0000313" key="1">
    <source>
        <dbReference type="EMBL" id="KKJ00013.1"/>
    </source>
</evidence>
<gene>
    <name evidence="1" type="ORF">PROH_09545</name>
</gene>
<organism evidence="1 2">
    <name type="scientific">Prochlorothrix hollandica PCC 9006 = CALU 1027</name>
    <dbReference type="NCBI Taxonomy" id="317619"/>
    <lineage>
        <taxon>Bacteria</taxon>
        <taxon>Bacillati</taxon>
        <taxon>Cyanobacteriota</taxon>
        <taxon>Cyanophyceae</taxon>
        <taxon>Prochlorotrichales</taxon>
        <taxon>Prochlorotrichaceae</taxon>
        <taxon>Prochlorothrix</taxon>
    </lineage>
</organism>
<evidence type="ECO:0000313" key="2">
    <source>
        <dbReference type="Proteomes" id="UP000034681"/>
    </source>
</evidence>
<sequence>MADSPILVGAIPPWLPRWLAAKRVGTGARPLPETDGGAMEGLEADLLADRLNTRYERWNLGLLDSD</sequence>
<comment type="caution">
    <text evidence="1">The sequence shown here is derived from an EMBL/GenBank/DDBJ whole genome shotgun (WGS) entry which is preliminary data.</text>
</comment>
<dbReference type="AlphaFoldDB" id="A0A0M2PY54"/>